<keyword evidence="7" id="KW-0326">Glycosidase</keyword>
<evidence type="ECO:0000256" key="6">
    <source>
        <dbReference type="ARBA" id="ARBA00023211"/>
    </source>
</evidence>
<evidence type="ECO:0000259" key="8">
    <source>
        <dbReference type="Pfam" id="PF11975"/>
    </source>
</evidence>
<dbReference type="SUPFAM" id="SSF56327">
    <property type="entry name" value="LDH C-terminal domain-like"/>
    <property type="match status" value="1"/>
</dbReference>
<dbReference type="SUPFAM" id="SSF51735">
    <property type="entry name" value="NAD(P)-binding Rossmann-fold domains"/>
    <property type="match status" value="1"/>
</dbReference>
<dbReference type="PANTHER" id="PTHR32092:SF5">
    <property type="entry name" value="6-PHOSPHO-BETA-GLUCOSIDASE"/>
    <property type="match status" value="1"/>
</dbReference>
<keyword evidence="3" id="KW-0479">Metal-binding</keyword>
<sequence length="432" mass="45456">MIGGGSTYTPELVDGLLRRREQLDLHHVHLVDPDADRLAVLGPLARRMADRAAAGARSSEAPVEVTWGDDRVAGIAGSAFVVSQIRVGGMAARERDEQLGRTFGLIGQETVGVGGLANAWRTIPVALDIAADVARHAPGAVLLNFTNPAGLVTEALCRHGDVHSIGLCNVPWSMRARIAASLDVEVGAVTFDYVGLNHLSWVRGVFVDRDGVRDDRTAEVLARLGRRVQSAGHGDGEPSWTPESIRLVGAVPNDYLLYFYETDAWLAHQAASPTRASRVREIEAALLARYADPALAEAPPELAARGGAHYSEAAAALMADLATAAGTVHVIDTPNRGAIPGLPDDVVVEVSARIGAAGPEPIAVAPLRPDVDALVRTVKDVELLAVEAAVTGDHDTAIRALVTHPLGPSLAQAPALWARLREANAGMLGRLG</sequence>
<dbReference type="GO" id="GO:0004553">
    <property type="term" value="F:hydrolase activity, hydrolyzing O-glycosyl compounds"/>
    <property type="evidence" value="ECO:0007669"/>
    <property type="project" value="InterPro"/>
</dbReference>
<evidence type="ECO:0000256" key="7">
    <source>
        <dbReference type="ARBA" id="ARBA00023295"/>
    </source>
</evidence>
<dbReference type="InterPro" id="IPR022616">
    <property type="entry name" value="Glyco_hydro_4_C"/>
</dbReference>
<accession>A0A6J6D1G2</accession>
<dbReference type="PANTHER" id="PTHR32092">
    <property type="entry name" value="6-PHOSPHO-BETA-GLUCOSIDASE-RELATED"/>
    <property type="match status" value="1"/>
</dbReference>
<evidence type="ECO:0000256" key="3">
    <source>
        <dbReference type="ARBA" id="ARBA00022723"/>
    </source>
</evidence>
<evidence type="ECO:0000313" key="9">
    <source>
        <dbReference type="EMBL" id="CAB4557771.1"/>
    </source>
</evidence>
<protein>
    <submittedName>
        <fullName evidence="9">Unannotated protein</fullName>
    </submittedName>
</protein>
<keyword evidence="6" id="KW-0464">Manganese</keyword>
<comment type="similarity">
    <text evidence="2">Belongs to the glycosyl hydrolase 4 family.</text>
</comment>
<gene>
    <name evidence="9" type="ORF">UFOPK1493_01532</name>
</gene>
<keyword evidence="4" id="KW-0378">Hydrolase</keyword>
<evidence type="ECO:0000256" key="1">
    <source>
        <dbReference type="ARBA" id="ARBA00001911"/>
    </source>
</evidence>
<evidence type="ECO:0000256" key="5">
    <source>
        <dbReference type="ARBA" id="ARBA00023027"/>
    </source>
</evidence>
<name>A0A6J6D1G2_9ZZZZ</name>
<feature type="domain" description="Glycosyl hydrolase family 4 C-terminal" evidence="8">
    <location>
        <begin position="193"/>
        <end position="406"/>
    </location>
</feature>
<keyword evidence="5" id="KW-0520">NAD</keyword>
<dbReference type="InterPro" id="IPR036291">
    <property type="entry name" value="NAD(P)-bd_dom_sf"/>
</dbReference>
<dbReference type="AlphaFoldDB" id="A0A6J6D1G2"/>
<evidence type="ECO:0000256" key="4">
    <source>
        <dbReference type="ARBA" id="ARBA00022801"/>
    </source>
</evidence>
<dbReference type="Pfam" id="PF02056">
    <property type="entry name" value="Glyco_hydro_4"/>
    <property type="match status" value="1"/>
</dbReference>
<evidence type="ECO:0000256" key="2">
    <source>
        <dbReference type="ARBA" id="ARBA00010141"/>
    </source>
</evidence>
<dbReference type="GO" id="GO:0005975">
    <property type="term" value="P:carbohydrate metabolic process"/>
    <property type="evidence" value="ECO:0007669"/>
    <property type="project" value="InterPro"/>
</dbReference>
<comment type="cofactor">
    <cofactor evidence="1">
        <name>NAD(+)</name>
        <dbReference type="ChEBI" id="CHEBI:57540"/>
    </cofactor>
</comment>
<proteinExistence type="inferred from homology"/>
<dbReference type="Gene3D" id="3.90.110.10">
    <property type="entry name" value="Lactate dehydrogenase/glycoside hydrolase, family 4, C-terminal"/>
    <property type="match status" value="1"/>
</dbReference>
<dbReference type="PRINTS" id="PR00732">
    <property type="entry name" value="GLHYDRLASE4"/>
</dbReference>
<dbReference type="InterPro" id="IPR015955">
    <property type="entry name" value="Lactate_DH/Glyco_Ohase_4_C"/>
</dbReference>
<organism evidence="9">
    <name type="scientific">freshwater metagenome</name>
    <dbReference type="NCBI Taxonomy" id="449393"/>
    <lineage>
        <taxon>unclassified sequences</taxon>
        <taxon>metagenomes</taxon>
        <taxon>ecological metagenomes</taxon>
    </lineage>
</organism>
<dbReference type="Pfam" id="PF11975">
    <property type="entry name" value="Glyco_hydro_4C"/>
    <property type="match status" value="1"/>
</dbReference>
<reference evidence="9" key="1">
    <citation type="submission" date="2020-05" db="EMBL/GenBank/DDBJ databases">
        <authorList>
            <person name="Chiriac C."/>
            <person name="Salcher M."/>
            <person name="Ghai R."/>
            <person name="Kavagutti S V."/>
        </authorList>
    </citation>
    <scope>NUCLEOTIDE SEQUENCE</scope>
</reference>
<dbReference type="Gene3D" id="3.40.50.720">
    <property type="entry name" value="NAD(P)-binding Rossmann-like Domain"/>
    <property type="match status" value="1"/>
</dbReference>
<dbReference type="GO" id="GO:0016616">
    <property type="term" value="F:oxidoreductase activity, acting on the CH-OH group of donors, NAD or NADP as acceptor"/>
    <property type="evidence" value="ECO:0007669"/>
    <property type="project" value="InterPro"/>
</dbReference>
<dbReference type="GO" id="GO:0046872">
    <property type="term" value="F:metal ion binding"/>
    <property type="evidence" value="ECO:0007669"/>
    <property type="project" value="UniProtKB-KW"/>
</dbReference>
<dbReference type="EMBL" id="CAEZSR010000047">
    <property type="protein sequence ID" value="CAB4557771.1"/>
    <property type="molecule type" value="Genomic_DNA"/>
</dbReference>
<dbReference type="InterPro" id="IPR001088">
    <property type="entry name" value="Glyco_hydro_4"/>
</dbReference>